<dbReference type="Proteomes" id="UP000184148">
    <property type="component" value="Unassembled WGS sequence"/>
</dbReference>
<gene>
    <name evidence="8" type="ORF">SAMN02745133_01013</name>
</gene>
<dbReference type="PANTHER" id="PTHR42859">
    <property type="entry name" value="OXIDOREDUCTASE"/>
    <property type="match status" value="1"/>
</dbReference>
<feature type="domain" description="4Fe-4S ferredoxin-type" evidence="7">
    <location>
        <begin position="120"/>
        <end position="152"/>
    </location>
</feature>
<evidence type="ECO:0000313" key="8">
    <source>
        <dbReference type="EMBL" id="SHE72985.1"/>
    </source>
</evidence>
<reference evidence="9" key="1">
    <citation type="submission" date="2016-11" db="EMBL/GenBank/DDBJ databases">
        <authorList>
            <person name="Varghese N."/>
            <person name="Submissions S."/>
        </authorList>
    </citation>
    <scope>NUCLEOTIDE SEQUENCE [LARGE SCALE GENOMIC DNA]</scope>
    <source>
        <strain evidence="9">DSM 12395</strain>
    </source>
</reference>
<dbReference type="GO" id="GO:0051539">
    <property type="term" value="F:4 iron, 4 sulfur cluster binding"/>
    <property type="evidence" value="ECO:0007669"/>
    <property type="project" value="UniProtKB-KW"/>
</dbReference>
<keyword evidence="6" id="KW-0411">Iron-sulfur</keyword>
<dbReference type="STRING" id="1121429.SAMN02745133_01013"/>
<dbReference type="Gene3D" id="3.30.70.20">
    <property type="match status" value="2"/>
</dbReference>
<dbReference type="Pfam" id="PF12838">
    <property type="entry name" value="Fer4_7"/>
    <property type="match status" value="1"/>
</dbReference>
<dbReference type="RefSeq" id="WP_238456963.1">
    <property type="nucleotide sequence ID" value="NZ_FQUY01000005.1"/>
</dbReference>
<dbReference type="PANTHER" id="PTHR42859:SF10">
    <property type="entry name" value="DIMETHYLSULFOXIDE REDUCTASE CHAIN B"/>
    <property type="match status" value="1"/>
</dbReference>
<keyword evidence="4" id="KW-0249">Electron transport</keyword>
<dbReference type="InterPro" id="IPR023811">
    <property type="entry name" value="CHP04076"/>
</dbReference>
<keyword evidence="9" id="KW-1185">Reference proteome</keyword>
<dbReference type="NCBIfam" id="TIGR04076">
    <property type="entry name" value="TIGR04076 family protein"/>
    <property type="match status" value="1"/>
</dbReference>
<feature type="domain" description="4Fe-4S ferredoxin-type" evidence="7">
    <location>
        <begin position="157"/>
        <end position="192"/>
    </location>
</feature>
<dbReference type="InterPro" id="IPR050294">
    <property type="entry name" value="RnfB_subfamily"/>
</dbReference>
<evidence type="ECO:0000256" key="4">
    <source>
        <dbReference type="ARBA" id="ARBA00022982"/>
    </source>
</evidence>
<keyword evidence="1" id="KW-0813">Transport</keyword>
<dbReference type="SUPFAM" id="SSF54862">
    <property type="entry name" value="4Fe-4S ferredoxins"/>
    <property type="match status" value="1"/>
</dbReference>
<evidence type="ECO:0000256" key="3">
    <source>
        <dbReference type="ARBA" id="ARBA00022723"/>
    </source>
</evidence>
<evidence type="ECO:0000256" key="6">
    <source>
        <dbReference type="ARBA" id="ARBA00023014"/>
    </source>
</evidence>
<dbReference type="PROSITE" id="PS51379">
    <property type="entry name" value="4FE4S_FER_2"/>
    <property type="match status" value="3"/>
</dbReference>
<keyword evidence="2" id="KW-0004">4Fe-4S</keyword>
<evidence type="ECO:0000313" key="9">
    <source>
        <dbReference type="Proteomes" id="UP000184148"/>
    </source>
</evidence>
<dbReference type="PROSITE" id="PS00198">
    <property type="entry name" value="4FE4S_FER_1"/>
    <property type="match status" value="1"/>
</dbReference>
<dbReference type="AlphaFoldDB" id="A0A1M4VVR5"/>
<name>A0A1M4VVR5_9FIRM</name>
<dbReference type="EMBL" id="FQUY01000005">
    <property type="protein sequence ID" value="SHE72985.1"/>
    <property type="molecule type" value="Genomic_DNA"/>
</dbReference>
<protein>
    <submittedName>
        <fullName evidence="8">TIGR04076 family protein</fullName>
    </submittedName>
</protein>
<evidence type="ECO:0000256" key="1">
    <source>
        <dbReference type="ARBA" id="ARBA00022448"/>
    </source>
</evidence>
<dbReference type="CDD" id="cd10550">
    <property type="entry name" value="DMSOR_beta_like"/>
    <property type="match status" value="1"/>
</dbReference>
<dbReference type="InterPro" id="IPR017900">
    <property type="entry name" value="4Fe4S_Fe_S_CS"/>
</dbReference>
<keyword evidence="3" id="KW-0479">Metal-binding</keyword>
<proteinExistence type="predicted"/>
<keyword evidence="5" id="KW-0408">Iron</keyword>
<evidence type="ECO:0000256" key="2">
    <source>
        <dbReference type="ARBA" id="ARBA00022485"/>
    </source>
</evidence>
<feature type="domain" description="4Fe-4S ferredoxin-type" evidence="7">
    <location>
        <begin position="194"/>
        <end position="223"/>
    </location>
</feature>
<accession>A0A1M4VVR5</accession>
<dbReference type="InterPro" id="IPR017896">
    <property type="entry name" value="4Fe4S_Fe-S-bd"/>
</dbReference>
<evidence type="ECO:0000259" key="7">
    <source>
        <dbReference type="PROSITE" id="PS51379"/>
    </source>
</evidence>
<evidence type="ECO:0000256" key="5">
    <source>
        <dbReference type="ARBA" id="ARBA00023004"/>
    </source>
</evidence>
<dbReference type="GO" id="GO:0046872">
    <property type="term" value="F:metal ion binding"/>
    <property type="evidence" value="ECO:0007669"/>
    <property type="project" value="UniProtKB-KW"/>
</dbReference>
<sequence>MNLRSVAKVFDLRVVVEEVRGFCDLPMRPGDYFEVKGGRITIPQGKHICMWALAAMLPMFPAKQRKIDEENDWLPSTRHMCCPDPNGMVIYRIERIPAGDNRGPKVSTKEVDDRENKPFPRMLVDEKVCSGCRSCELACSFYKTGLFSVDEASIRVAKDEVNGMDRPLVCRQCGNARCVQACPAGALDRHPETHAVRLYAEVCTGCGACAEACPFGSVHFREGKPLFCDLCGGDPRCIERCATGALRYGRAGEPPLKGGPRAAIKGGR</sequence>
<organism evidence="8 9">
    <name type="scientific">Desulforamulus putei DSM 12395</name>
    <dbReference type="NCBI Taxonomy" id="1121429"/>
    <lineage>
        <taxon>Bacteria</taxon>
        <taxon>Bacillati</taxon>
        <taxon>Bacillota</taxon>
        <taxon>Clostridia</taxon>
        <taxon>Eubacteriales</taxon>
        <taxon>Peptococcaceae</taxon>
        <taxon>Desulforamulus</taxon>
    </lineage>
</organism>